<dbReference type="EMBL" id="JABELX010000013">
    <property type="protein sequence ID" value="NNH74363.1"/>
    <property type="molecule type" value="Genomic_DNA"/>
</dbReference>
<dbReference type="Pfam" id="PF01152">
    <property type="entry name" value="Bac_globin"/>
    <property type="match status" value="1"/>
</dbReference>
<comment type="caution">
    <text evidence="6">The sequence shown here is derived from an EMBL/GenBank/DDBJ whole genome shotgun (WGS) entry which is preliminary data.</text>
</comment>
<evidence type="ECO:0000256" key="2">
    <source>
        <dbReference type="ARBA" id="ARBA00022617"/>
    </source>
</evidence>
<keyword evidence="2" id="KW-0349">Heme</keyword>
<dbReference type="GO" id="GO:0005344">
    <property type="term" value="F:oxygen carrier activity"/>
    <property type="evidence" value="ECO:0007669"/>
    <property type="project" value="InterPro"/>
</dbReference>
<dbReference type="GO" id="GO:0046872">
    <property type="term" value="F:metal ion binding"/>
    <property type="evidence" value="ECO:0007669"/>
    <property type="project" value="UniProtKB-KW"/>
</dbReference>
<sequence>MNTVTSDEQTAASFYEAVGGAETFQRLVAAFYREVAADEVLRPLYPEEDLGPAERRLRMFLEQYWGGPRTYGDERGHPRLRMRHHPFKVGPIERDAWLRAMHIAVAEIEPEVLDDVHRKQLLDYLEMAANSLMNSPF</sequence>
<protein>
    <submittedName>
        <fullName evidence="6">Globin</fullName>
    </submittedName>
</protein>
<reference evidence="6 7" key="1">
    <citation type="submission" date="2020-05" db="EMBL/GenBank/DDBJ databases">
        <title>MicrobeNet Type strains.</title>
        <authorList>
            <person name="Nicholson A.C."/>
        </authorList>
    </citation>
    <scope>NUCLEOTIDE SEQUENCE [LARGE SCALE GENOMIC DNA]</scope>
    <source>
        <strain evidence="6 7">JCM 3224</strain>
    </source>
</reference>
<dbReference type="PANTHER" id="PTHR47366">
    <property type="entry name" value="TWO-ON-TWO HEMOGLOBIN-3"/>
    <property type="match status" value="1"/>
</dbReference>
<organism evidence="6 7">
    <name type="scientific">Nocardia uniformis</name>
    <dbReference type="NCBI Taxonomy" id="53432"/>
    <lineage>
        <taxon>Bacteria</taxon>
        <taxon>Bacillati</taxon>
        <taxon>Actinomycetota</taxon>
        <taxon>Actinomycetes</taxon>
        <taxon>Mycobacteriales</taxon>
        <taxon>Nocardiaceae</taxon>
        <taxon>Nocardia</taxon>
    </lineage>
</organism>
<evidence type="ECO:0000256" key="5">
    <source>
        <dbReference type="ARBA" id="ARBA00034496"/>
    </source>
</evidence>
<evidence type="ECO:0000256" key="4">
    <source>
        <dbReference type="ARBA" id="ARBA00023004"/>
    </source>
</evidence>
<dbReference type="AlphaFoldDB" id="A0A849C6J6"/>
<keyword evidence="7" id="KW-1185">Reference proteome</keyword>
<dbReference type="PANTHER" id="PTHR47366:SF1">
    <property type="entry name" value="TWO-ON-TWO HEMOGLOBIN-3"/>
    <property type="match status" value="1"/>
</dbReference>
<evidence type="ECO:0000313" key="6">
    <source>
        <dbReference type="EMBL" id="NNH74363.1"/>
    </source>
</evidence>
<proteinExistence type="inferred from homology"/>
<dbReference type="SUPFAM" id="SSF46458">
    <property type="entry name" value="Globin-like"/>
    <property type="match status" value="1"/>
</dbReference>
<dbReference type="InterPro" id="IPR001486">
    <property type="entry name" value="Hemoglobin_trunc"/>
</dbReference>
<dbReference type="Gene3D" id="1.10.490.10">
    <property type="entry name" value="Globins"/>
    <property type="match status" value="1"/>
</dbReference>
<evidence type="ECO:0000256" key="3">
    <source>
        <dbReference type="ARBA" id="ARBA00022723"/>
    </source>
</evidence>
<gene>
    <name evidence="6" type="ORF">HLB23_31705</name>
</gene>
<name>A0A849C6J6_9NOCA</name>
<evidence type="ECO:0000313" key="7">
    <source>
        <dbReference type="Proteomes" id="UP000586827"/>
    </source>
</evidence>
<keyword evidence="4" id="KW-0408">Iron</keyword>
<keyword evidence="1" id="KW-0813">Transport</keyword>
<dbReference type="GO" id="GO:0020037">
    <property type="term" value="F:heme binding"/>
    <property type="evidence" value="ECO:0007669"/>
    <property type="project" value="InterPro"/>
</dbReference>
<comment type="similarity">
    <text evidence="5">Belongs to the truncated hemoglobin family. Group II subfamily.</text>
</comment>
<keyword evidence="3" id="KW-0479">Metal-binding</keyword>
<evidence type="ECO:0000256" key="1">
    <source>
        <dbReference type="ARBA" id="ARBA00022448"/>
    </source>
</evidence>
<dbReference type="InterPro" id="IPR012292">
    <property type="entry name" value="Globin/Proto"/>
</dbReference>
<dbReference type="InterPro" id="IPR044203">
    <property type="entry name" value="GlbO/GLB3-like"/>
</dbReference>
<dbReference type="CDD" id="cd14771">
    <property type="entry name" value="TrHb2_Mt-trHbO-like_O"/>
    <property type="match status" value="1"/>
</dbReference>
<dbReference type="GO" id="GO:0019825">
    <property type="term" value="F:oxygen binding"/>
    <property type="evidence" value="ECO:0007669"/>
    <property type="project" value="InterPro"/>
</dbReference>
<dbReference type="RefSeq" id="WP_067523797.1">
    <property type="nucleotide sequence ID" value="NZ_JABELX010000013.1"/>
</dbReference>
<dbReference type="InterPro" id="IPR009050">
    <property type="entry name" value="Globin-like_sf"/>
</dbReference>
<accession>A0A849C6J6</accession>
<dbReference type="Proteomes" id="UP000586827">
    <property type="component" value="Unassembled WGS sequence"/>
</dbReference>